<evidence type="ECO:0000259" key="1">
    <source>
        <dbReference type="Pfam" id="PF00857"/>
    </source>
</evidence>
<feature type="domain" description="Isochorismatase-like" evidence="1">
    <location>
        <begin position="9"/>
        <end position="158"/>
    </location>
</feature>
<dbReference type="InterPro" id="IPR036380">
    <property type="entry name" value="Isochorismatase-like_sf"/>
</dbReference>
<protein>
    <submittedName>
        <fullName evidence="2">Isochorismatase hydrolase</fullName>
    </submittedName>
</protein>
<dbReference type="PANTHER" id="PTHR14119">
    <property type="entry name" value="HYDROLASE"/>
    <property type="match status" value="1"/>
</dbReference>
<reference evidence="2" key="1">
    <citation type="submission" date="2008-06" db="EMBL/GenBank/DDBJ databases">
        <title>Complete sequence of chromosome of Prosthecochloris aestuarii DSM 271.</title>
        <authorList>
            <consortium name="US DOE Joint Genome Institute"/>
            <person name="Lucas S."/>
            <person name="Copeland A."/>
            <person name="Lapidus A."/>
            <person name="Glavina del Rio T."/>
            <person name="Dalin E."/>
            <person name="Tice H."/>
            <person name="Bruce D."/>
            <person name="Goodwin L."/>
            <person name="Pitluck S."/>
            <person name="Schmutz J."/>
            <person name="Larimer F."/>
            <person name="Land M."/>
            <person name="Hauser L."/>
            <person name="Kyrpides N."/>
            <person name="Anderson I."/>
            <person name="Liu Z."/>
            <person name="Li T."/>
            <person name="Zhao F."/>
            <person name="Overmann J."/>
            <person name="Bryant D.A."/>
            <person name="Richardson P."/>
        </authorList>
    </citation>
    <scope>NUCLEOTIDE SEQUENCE [LARGE SCALE GENOMIC DNA]</scope>
    <source>
        <strain evidence="2">DSM 271</strain>
    </source>
</reference>
<evidence type="ECO:0000313" key="2">
    <source>
        <dbReference type="EMBL" id="ACF45540.1"/>
    </source>
</evidence>
<dbReference type="SUPFAM" id="SSF52499">
    <property type="entry name" value="Isochorismatase-like hydrolases"/>
    <property type="match status" value="1"/>
</dbReference>
<proteinExistence type="predicted"/>
<gene>
    <name evidence="2" type="ordered locus">Paes_0484</name>
</gene>
<dbReference type="PANTHER" id="PTHR14119:SF3">
    <property type="entry name" value="ISOCHORISMATASE DOMAIN-CONTAINING PROTEIN 2"/>
    <property type="match status" value="1"/>
</dbReference>
<dbReference type="Proteomes" id="UP000002725">
    <property type="component" value="Chromosome"/>
</dbReference>
<dbReference type="Pfam" id="PF00857">
    <property type="entry name" value="Isochorismatase"/>
    <property type="match status" value="1"/>
</dbReference>
<dbReference type="InterPro" id="IPR000868">
    <property type="entry name" value="Isochorismatase-like_dom"/>
</dbReference>
<dbReference type="eggNOG" id="COG1335">
    <property type="taxonomic scope" value="Bacteria"/>
</dbReference>
<dbReference type="CDD" id="cd01012">
    <property type="entry name" value="YcaC_related"/>
    <property type="match status" value="1"/>
</dbReference>
<dbReference type="STRING" id="290512.Paes_0484"/>
<dbReference type="GO" id="GO:0016787">
    <property type="term" value="F:hydrolase activity"/>
    <property type="evidence" value="ECO:0007669"/>
    <property type="project" value="UniProtKB-KW"/>
</dbReference>
<organism evidence="2 3">
    <name type="scientific">Prosthecochloris aestuarii (strain DSM 271 / SK 413)</name>
    <dbReference type="NCBI Taxonomy" id="290512"/>
    <lineage>
        <taxon>Bacteria</taxon>
        <taxon>Pseudomonadati</taxon>
        <taxon>Chlorobiota</taxon>
        <taxon>Chlorobiia</taxon>
        <taxon>Chlorobiales</taxon>
        <taxon>Chlorobiaceae</taxon>
        <taxon>Prosthecochloris</taxon>
    </lineage>
</organism>
<accession>B4S5E3</accession>
<dbReference type="EMBL" id="CP001108">
    <property type="protein sequence ID" value="ACF45540.1"/>
    <property type="molecule type" value="Genomic_DNA"/>
</dbReference>
<dbReference type="Gene3D" id="3.40.50.850">
    <property type="entry name" value="Isochorismatase-like"/>
    <property type="match status" value="1"/>
</dbReference>
<keyword evidence="2" id="KW-0378">Hydrolase</keyword>
<sequence>MLMMTNEDTVLLIIDVQGKLASLVYESEIVEKNIRKLIKACRVLDVPILYAEQYPKGLGRTIEAVRELLTEEAPHEKITFSCCGSPDFMEHLRSLKRNEVIVTGIETHVCVYQTSIDLMEYGYNVHLITDAVSSRAREDRETGFHCIEKAGAWLKSTEMAIFELLRVAQGEKFKEISAIIKA</sequence>
<keyword evidence="3" id="KW-1185">Reference proteome</keyword>
<dbReference type="AlphaFoldDB" id="B4S5E3"/>
<name>B4S5E3_PROA2</name>
<dbReference type="InterPro" id="IPR050993">
    <property type="entry name" value="Isochorismatase_domain"/>
</dbReference>
<dbReference type="KEGG" id="paa:Paes_0484"/>
<dbReference type="HOGENOM" id="CLU_066901_0_1_10"/>
<evidence type="ECO:0000313" key="3">
    <source>
        <dbReference type="Proteomes" id="UP000002725"/>
    </source>
</evidence>